<evidence type="ECO:0000313" key="2">
    <source>
        <dbReference type="EMBL" id="GIJ53937.1"/>
    </source>
</evidence>
<accession>A0A8J4DZD5</accession>
<name>A0A8J4DZD5_9ACTN</name>
<sequence>MARNQPDDFSDDAPGSLGANGLTSADMDLTGMGERMTGDTSIEPNLSPSSRPPTPSPAQEAARAAQRTATKSRTSTGSSSDPSPISMAKKRRNQPG</sequence>
<keyword evidence="3" id="KW-1185">Reference proteome</keyword>
<feature type="region of interest" description="Disordered" evidence="1">
    <location>
        <begin position="1"/>
        <end position="96"/>
    </location>
</feature>
<comment type="caution">
    <text evidence="2">The sequence shown here is derived from an EMBL/GenBank/DDBJ whole genome shotgun (WGS) entry which is preliminary data.</text>
</comment>
<organism evidence="2 3">
    <name type="scientific">Virgisporangium aurantiacum</name>
    <dbReference type="NCBI Taxonomy" id="175570"/>
    <lineage>
        <taxon>Bacteria</taxon>
        <taxon>Bacillati</taxon>
        <taxon>Actinomycetota</taxon>
        <taxon>Actinomycetes</taxon>
        <taxon>Micromonosporales</taxon>
        <taxon>Micromonosporaceae</taxon>
        <taxon>Virgisporangium</taxon>
    </lineage>
</organism>
<gene>
    <name evidence="2" type="ORF">Vau01_014530</name>
</gene>
<dbReference type="Proteomes" id="UP000612585">
    <property type="component" value="Unassembled WGS sequence"/>
</dbReference>
<reference evidence="2" key="1">
    <citation type="submission" date="2021-01" db="EMBL/GenBank/DDBJ databases">
        <title>Whole genome shotgun sequence of Virgisporangium aurantiacum NBRC 16421.</title>
        <authorList>
            <person name="Komaki H."/>
            <person name="Tamura T."/>
        </authorList>
    </citation>
    <scope>NUCLEOTIDE SEQUENCE</scope>
    <source>
        <strain evidence="2">NBRC 16421</strain>
    </source>
</reference>
<evidence type="ECO:0000256" key="1">
    <source>
        <dbReference type="SAM" id="MobiDB-lite"/>
    </source>
</evidence>
<proteinExistence type="predicted"/>
<dbReference type="RefSeq" id="WP_203988444.1">
    <property type="nucleotide sequence ID" value="NZ_BOPG01000009.1"/>
</dbReference>
<protein>
    <submittedName>
        <fullName evidence="2">Uncharacterized protein</fullName>
    </submittedName>
</protein>
<evidence type="ECO:0000313" key="3">
    <source>
        <dbReference type="Proteomes" id="UP000612585"/>
    </source>
</evidence>
<dbReference type="AlphaFoldDB" id="A0A8J4DZD5"/>
<dbReference type="EMBL" id="BOPG01000009">
    <property type="protein sequence ID" value="GIJ53937.1"/>
    <property type="molecule type" value="Genomic_DNA"/>
</dbReference>
<feature type="compositionally biased region" description="Low complexity" evidence="1">
    <location>
        <begin position="57"/>
        <end position="86"/>
    </location>
</feature>